<evidence type="ECO:0000313" key="1">
    <source>
        <dbReference type="EMBL" id="KAJ8678190.1"/>
    </source>
</evidence>
<gene>
    <name evidence="1" type="ORF">QAD02_013977</name>
</gene>
<evidence type="ECO:0000313" key="2">
    <source>
        <dbReference type="Proteomes" id="UP001239111"/>
    </source>
</evidence>
<dbReference type="EMBL" id="CM056742">
    <property type="protein sequence ID" value="KAJ8678190.1"/>
    <property type="molecule type" value="Genomic_DNA"/>
</dbReference>
<organism evidence="1 2">
    <name type="scientific">Eretmocerus hayati</name>
    <dbReference type="NCBI Taxonomy" id="131215"/>
    <lineage>
        <taxon>Eukaryota</taxon>
        <taxon>Metazoa</taxon>
        <taxon>Ecdysozoa</taxon>
        <taxon>Arthropoda</taxon>
        <taxon>Hexapoda</taxon>
        <taxon>Insecta</taxon>
        <taxon>Pterygota</taxon>
        <taxon>Neoptera</taxon>
        <taxon>Endopterygota</taxon>
        <taxon>Hymenoptera</taxon>
        <taxon>Apocrita</taxon>
        <taxon>Proctotrupomorpha</taxon>
        <taxon>Chalcidoidea</taxon>
        <taxon>Aphelinidae</taxon>
        <taxon>Aphelininae</taxon>
        <taxon>Eretmocerus</taxon>
    </lineage>
</organism>
<keyword evidence="2" id="KW-1185">Reference proteome</keyword>
<reference evidence="1" key="1">
    <citation type="submission" date="2023-04" db="EMBL/GenBank/DDBJ databases">
        <title>A chromosome-level genome assembly of the parasitoid wasp Eretmocerus hayati.</title>
        <authorList>
            <person name="Zhong Y."/>
            <person name="Liu S."/>
            <person name="Liu Y."/>
        </authorList>
    </citation>
    <scope>NUCLEOTIDE SEQUENCE</scope>
    <source>
        <strain evidence="1">ZJU_SS_LIU_2023</strain>
    </source>
</reference>
<name>A0ACC2P3N7_9HYME</name>
<sequence>MANIYATICGREKDIIQAYRKLPFAKSKRSKSIEDEALNLYEIISNTLNHCRAPRSDCTGHKEALESMGDRMWRIHRILKDRRTRPDFGDVIFFESKTAFRRRARTAVVGNVDHITPSSFLQAAGKHVIGEIFISTNLEKWFKRMCDFLLDLLSEFEEMGSGWSLEEIISLKINIVKTRPLNGASFVALPDFIKRKNAVINIECDGKDCFATAVMVGLYPAPKGSSRQNQKSSYVHWKQELKLNEEDFPISYTQIPTFERTNNISVNVYQVDEEEKMIYPSYRTTRKRERHVNLLLLEEGDISHYCTIKHLSRLSSSGVNSHQHKVFICETCFHSFSSQFRLDKHFKDCKIMNECKITLPKDDEKILQFRDHWKKQDLPYIAYADVECLLVKMDEKSSVDSNYHTRLISEGDDDGDCEMSEIGDLQNFEKKKSQLLVDAFQRHEPYCVGLYFHDRYDENHCFYKTFRGRNCAQQFVQELERIAIEVQNRIQNFPPLTMSEEDEARFQTAKTCHICGKEFQRDDIRVRDHMHRGEDNPYSIPRMNMKELGMMKVEYGDLIIVEFVGIRPKAYAIISENEKEELEEKMAAKGVSKSILRKKIRFNDYKRCLFEGINLFCEQKLIRNHLHRVYSIKQTKLALNADDDKRLILDDGVNTKALGFKRSE</sequence>
<dbReference type="Proteomes" id="UP001239111">
    <property type="component" value="Chromosome 2"/>
</dbReference>
<comment type="caution">
    <text evidence="1">The sequence shown here is derived from an EMBL/GenBank/DDBJ whole genome shotgun (WGS) entry which is preliminary data.</text>
</comment>
<protein>
    <submittedName>
        <fullName evidence="1">Uncharacterized protein</fullName>
    </submittedName>
</protein>
<proteinExistence type="predicted"/>
<accession>A0ACC2P3N7</accession>